<keyword evidence="3" id="KW-1185">Reference proteome</keyword>
<evidence type="ECO:0000256" key="1">
    <source>
        <dbReference type="SAM" id="SignalP"/>
    </source>
</evidence>
<comment type="caution">
    <text evidence="2">The sequence shown here is derived from an EMBL/GenBank/DDBJ whole genome shotgun (WGS) entry which is preliminary data.</text>
</comment>
<dbReference type="Proteomes" id="UP001569151">
    <property type="component" value="Unassembled WGS sequence"/>
</dbReference>
<evidence type="ECO:0008006" key="4">
    <source>
        <dbReference type="Google" id="ProtNLM"/>
    </source>
</evidence>
<dbReference type="RefSeq" id="WP_371717573.1">
    <property type="nucleotide sequence ID" value="NZ_JBGOOF010000002.1"/>
</dbReference>
<evidence type="ECO:0000313" key="3">
    <source>
        <dbReference type="Proteomes" id="UP001569151"/>
    </source>
</evidence>
<evidence type="ECO:0000313" key="2">
    <source>
        <dbReference type="EMBL" id="MEZ8207634.1"/>
    </source>
</evidence>
<reference evidence="2 3" key="1">
    <citation type="submission" date="2024-06" db="EMBL/GenBank/DDBJ databases">
        <authorList>
            <person name="Steensen K."/>
            <person name="Seneca J."/>
            <person name="Bartlau N."/>
            <person name="Yu A.X."/>
            <person name="Polz M.F."/>
        </authorList>
    </citation>
    <scope>NUCLEOTIDE SEQUENCE [LARGE SCALE GENOMIC DNA]</scope>
    <source>
        <strain evidence="2 3">1F146</strain>
    </source>
</reference>
<feature type="signal peptide" evidence="1">
    <location>
        <begin position="1"/>
        <end position="27"/>
    </location>
</feature>
<name>A0ABV4MDM0_9VIBR</name>
<proteinExistence type="predicted"/>
<organism evidence="2 3">
    <name type="scientific">Vibrio bivalvicida</name>
    <dbReference type="NCBI Taxonomy" id="1276888"/>
    <lineage>
        <taxon>Bacteria</taxon>
        <taxon>Pseudomonadati</taxon>
        <taxon>Pseudomonadota</taxon>
        <taxon>Gammaproteobacteria</taxon>
        <taxon>Vibrionales</taxon>
        <taxon>Vibrionaceae</taxon>
        <taxon>Vibrio</taxon>
        <taxon>Vibrio oreintalis group</taxon>
    </lineage>
</organism>
<protein>
    <recommendedName>
        <fullName evidence="4">Peptidase S9 prolyl oligopeptidase catalytic domain-containing protein</fullName>
    </recommendedName>
</protein>
<dbReference type="EMBL" id="JBGOOS010000002">
    <property type="protein sequence ID" value="MEZ8207634.1"/>
    <property type="molecule type" value="Genomic_DNA"/>
</dbReference>
<sequence>MLLSNHTVALRALIASLILTSSFLLSGCGGGSDDGGNSASGTNATADTLNQEDTIEENTSDADDIQSLISIQHGNPEQDSIVLLYADGGPNPNAEEDTFTLISQADDINGEKIDYDNVAFVYVKQGQMLNSAAYNIARSFTEIEKDAEQSVDILYQVANFYKQQGKTVYVQGASHGGFVVLGMLAKYGPDAADAFLIQAMRLDTPMALVNAFKKDQRAGFVYGNSNYQEGEMVVFADYWSATCKPIQNLNLTSCAEAPELNALIQNQNLDKLNAAIATPRYTTLLKRYDDLSNVGFAFTDNDEQLGGMTSEELTVLTRSGAQIYRSMTGGHSRGAMKTQVKAMREMFLLPSH</sequence>
<accession>A0ABV4MDM0</accession>
<keyword evidence="1" id="KW-0732">Signal</keyword>
<gene>
    <name evidence="2" type="ORF">ACED39_02445</name>
</gene>
<feature type="chain" id="PRO_5045454555" description="Peptidase S9 prolyl oligopeptidase catalytic domain-containing protein" evidence="1">
    <location>
        <begin position="28"/>
        <end position="352"/>
    </location>
</feature>